<dbReference type="InterPro" id="IPR006460">
    <property type="entry name" value="MIZ1-like_pln"/>
</dbReference>
<dbReference type="PANTHER" id="PTHR31696:SF71">
    <property type="entry name" value="PROTEIN MIZU-KUSSEI 1"/>
    <property type="match status" value="1"/>
</dbReference>
<evidence type="ECO:0000313" key="1">
    <source>
        <dbReference type="EMBL" id="CAA2629014.1"/>
    </source>
</evidence>
<accession>A0A7I8JDL4</accession>
<sequence length="111" mass="12506">MAAGAVRILLECDRQRPYYQSSMKKKRTMMMGMWPFSPAAPPPSTSLWEEPVWSMFCNGRRSGFAVMYMRAKFERVVESSDSEALYMVNPDGGRAGGGRSGPELSIFLLRL</sequence>
<reference evidence="1 2" key="1">
    <citation type="submission" date="2019-12" db="EMBL/GenBank/DDBJ databases">
        <authorList>
            <person name="Scholz U."/>
            <person name="Mascher M."/>
            <person name="Fiebig A."/>
        </authorList>
    </citation>
    <scope>NUCLEOTIDE SEQUENCE</scope>
</reference>
<dbReference type="Proteomes" id="UP001189122">
    <property type="component" value="Unassembled WGS sequence"/>
</dbReference>
<dbReference type="AlphaFoldDB" id="A0A7I8JDL4"/>
<proteinExistence type="predicted"/>
<keyword evidence="2" id="KW-1185">Reference proteome</keyword>
<dbReference type="PANTHER" id="PTHR31696">
    <property type="entry name" value="PROTEIN MIZU-KUSSEI 1"/>
    <property type="match status" value="1"/>
</dbReference>
<protein>
    <submittedName>
        <fullName evidence="1">Uncharacterized protein</fullName>
    </submittedName>
</protein>
<dbReference type="Pfam" id="PF04759">
    <property type="entry name" value="DUF617"/>
    <property type="match status" value="1"/>
</dbReference>
<evidence type="ECO:0000313" key="2">
    <source>
        <dbReference type="Proteomes" id="UP001189122"/>
    </source>
</evidence>
<gene>
    <name evidence="1" type="ORF">SI7747_11014654</name>
</gene>
<dbReference type="EMBL" id="CACRZD030000011">
    <property type="protein sequence ID" value="CAA6668260.1"/>
    <property type="molecule type" value="Genomic_DNA"/>
</dbReference>
<dbReference type="EMBL" id="LR743598">
    <property type="protein sequence ID" value="CAA2629014.1"/>
    <property type="molecule type" value="Genomic_DNA"/>
</dbReference>
<name>A0A7I8JDL4_SPIIN</name>
<dbReference type="GO" id="GO:0010274">
    <property type="term" value="P:hydrotropism"/>
    <property type="evidence" value="ECO:0007669"/>
    <property type="project" value="InterPro"/>
</dbReference>
<organism evidence="1">
    <name type="scientific">Spirodela intermedia</name>
    <name type="common">Intermediate duckweed</name>
    <dbReference type="NCBI Taxonomy" id="51605"/>
    <lineage>
        <taxon>Eukaryota</taxon>
        <taxon>Viridiplantae</taxon>
        <taxon>Streptophyta</taxon>
        <taxon>Embryophyta</taxon>
        <taxon>Tracheophyta</taxon>
        <taxon>Spermatophyta</taxon>
        <taxon>Magnoliopsida</taxon>
        <taxon>Liliopsida</taxon>
        <taxon>Araceae</taxon>
        <taxon>Lemnoideae</taxon>
        <taxon>Spirodela</taxon>
    </lineage>
</organism>